<feature type="transmembrane region" description="Helical" evidence="5">
    <location>
        <begin position="287"/>
        <end position="307"/>
    </location>
</feature>
<comment type="subcellular location">
    <subcellularLocation>
        <location evidence="1">Cell membrane</location>
        <topology evidence="1">Multi-pass membrane protein</topology>
    </subcellularLocation>
</comment>
<feature type="transmembrane region" description="Helical" evidence="5">
    <location>
        <begin position="383"/>
        <end position="402"/>
    </location>
</feature>
<feature type="transmembrane region" description="Helical" evidence="5">
    <location>
        <begin position="345"/>
        <end position="363"/>
    </location>
</feature>
<feature type="transmembrane region" description="Helical" evidence="5">
    <location>
        <begin position="66"/>
        <end position="86"/>
    </location>
</feature>
<keyword evidence="8" id="KW-1185">Reference proteome</keyword>
<dbReference type="GO" id="GO:0022857">
    <property type="term" value="F:transmembrane transporter activity"/>
    <property type="evidence" value="ECO:0007669"/>
    <property type="project" value="InterPro"/>
</dbReference>
<dbReference type="InterPro" id="IPR036259">
    <property type="entry name" value="MFS_trans_sf"/>
</dbReference>
<feature type="transmembrane region" description="Helical" evidence="5">
    <location>
        <begin position="92"/>
        <end position="113"/>
    </location>
</feature>
<dbReference type="Gene3D" id="1.20.1250.20">
    <property type="entry name" value="MFS general substrate transporter like domains"/>
    <property type="match status" value="2"/>
</dbReference>
<dbReference type="InterPro" id="IPR011701">
    <property type="entry name" value="MFS"/>
</dbReference>
<dbReference type="PANTHER" id="PTHR11662">
    <property type="entry name" value="SOLUTE CARRIER FAMILY 17"/>
    <property type="match status" value="1"/>
</dbReference>
<dbReference type="Pfam" id="PF07690">
    <property type="entry name" value="MFS_1"/>
    <property type="match status" value="1"/>
</dbReference>
<feature type="transmembrane region" description="Helical" evidence="5">
    <location>
        <begin position="213"/>
        <end position="234"/>
    </location>
</feature>
<dbReference type="RefSeq" id="WP_277830516.1">
    <property type="nucleotide sequence ID" value="NZ_JAAIVF010000001.1"/>
</dbReference>
<reference evidence="7" key="1">
    <citation type="submission" date="2022-08" db="EMBL/GenBank/DDBJ databases">
        <title>Genome analysis of Corynebacteriales strain.</title>
        <authorList>
            <person name="Lee S.D."/>
        </authorList>
    </citation>
    <scope>NUCLEOTIDE SEQUENCE</scope>
    <source>
        <strain evidence="7">D3-21</strain>
    </source>
</reference>
<evidence type="ECO:0000259" key="6">
    <source>
        <dbReference type="PROSITE" id="PS50850"/>
    </source>
</evidence>
<comment type="caution">
    <text evidence="7">The sequence shown here is derived from an EMBL/GenBank/DDBJ whole genome shotgun (WGS) entry which is preliminary data.</text>
</comment>
<dbReference type="InterPro" id="IPR020846">
    <property type="entry name" value="MFS_dom"/>
</dbReference>
<evidence type="ECO:0000256" key="3">
    <source>
        <dbReference type="ARBA" id="ARBA00022989"/>
    </source>
</evidence>
<accession>A0A9X4REZ2</accession>
<dbReference type="AlphaFoldDB" id="A0A9X4REZ2"/>
<keyword evidence="2 5" id="KW-0812">Transmembrane</keyword>
<keyword evidence="4 5" id="KW-0472">Membrane</keyword>
<feature type="transmembrane region" description="Helical" evidence="5">
    <location>
        <begin position="254"/>
        <end position="275"/>
    </location>
</feature>
<feature type="transmembrane region" description="Helical" evidence="5">
    <location>
        <begin position="155"/>
        <end position="174"/>
    </location>
</feature>
<feature type="transmembrane region" description="Helical" evidence="5">
    <location>
        <begin position="38"/>
        <end position="59"/>
    </location>
</feature>
<feature type="domain" description="Major facilitator superfamily (MFS) profile" evidence="6">
    <location>
        <begin position="1"/>
        <end position="406"/>
    </location>
</feature>
<evidence type="ECO:0000256" key="1">
    <source>
        <dbReference type="ARBA" id="ARBA00004651"/>
    </source>
</evidence>
<dbReference type="PANTHER" id="PTHR11662:SF450">
    <property type="entry name" value="BLR1003 PROTEIN"/>
    <property type="match status" value="1"/>
</dbReference>
<dbReference type="SUPFAM" id="SSF103473">
    <property type="entry name" value="MFS general substrate transporter"/>
    <property type="match status" value="1"/>
</dbReference>
<name>A0A9X4REZ2_9ACTN</name>
<evidence type="ECO:0000256" key="2">
    <source>
        <dbReference type="ARBA" id="ARBA00022692"/>
    </source>
</evidence>
<proteinExistence type="predicted"/>
<sequence length="424" mass="43402">MTALLLALMMINFGDKAVLGLAANDIRHEFGLSAAQYGTIASGFFLLFSISALAVGFIADRFATKPVLLVLAVVWAVALLPVLGAAGFGVLLASRIVLGAAEGPAFGVANHAVQKWFVDADRNVPAALLSLGPALGVMVAAPTLTWLMVHHGWRSMFVALIVAGVVWAVVWAVAGREGPLGAHSHGTAEPASAEGVEDVPAVSALRVLSTGTWIGCSIAVFAAYWSLSLVVSWLPPYLTNGAGYSKSQTGLLTALPWVAGAVAVVAQGVVTQRLMKRGVSARWARGALGGGVVIAAGVCTWAFVHVPNGPMKLALMALGLGISGVIFTVATTACGQISPARSRGAVLGAFVAVYSLAGVAAPFVTGRLVGDAGSAPIHGYDTVFMLTGIILVVGGIAAVALIRPERDAARLRTRATTSSRHCAN</sequence>
<dbReference type="InterPro" id="IPR050382">
    <property type="entry name" value="MFS_Na/Anion_cotransporter"/>
</dbReference>
<dbReference type="GO" id="GO:0005886">
    <property type="term" value="C:plasma membrane"/>
    <property type="evidence" value="ECO:0007669"/>
    <property type="project" value="UniProtKB-SubCell"/>
</dbReference>
<dbReference type="EMBL" id="JANRHA010000013">
    <property type="protein sequence ID" value="MDG3016385.1"/>
    <property type="molecule type" value="Genomic_DNA"/>
</dbReference>
<evidence type="ECO:0000256" key="5">
    <source>
        <dbReference type="SAM" id="Phobius"/>
    </source>
</evidence>
<evidence type="ECO:0000313" key="8">
    <source>
        <dbReference type="Proteomes" id="UP001152755"/>
    </source>
</evidence>
<dbReference type="Proteomes" id="UP001152755">
    <property type="component" value="Unassembled WGS sequence"/>
</dbReference>
<dbReference type="PROSITE" id="PS50850">
    <property type="entry name" value="MFS"/>
    <property type="match status" value="1"/>
</dbReference>
<feature type="transmembrane region" description="Helical" evidence="5">
    <location>
        <begin position="313"/>
        <end position="333"/>
    </location>
</feature>
<feature type="transmembrane region" description="Helical" evidence="5">
    <location>
        <begin position="125"/>
        <end position="149"/>
    </location>
</feature>
<protein>
    <submittedName>
        <fullName evidence="7">MFS transporter</fullName>
    </submittedName>
</protein>
<keyword evidence="3 5" id="KW-1133">Transmembrane helix</keyword>
<evidence type="ECO:0000256" key="4">
    <source>
        <dbReference type="ARBA" id="ARBA00023136"/>
    </source>
</evidence>
<organism evidence="7 8">
    <name type="scientific">Speluncibacter jeojiensis</name>
    <dbReference type="NCBI Taxonomy" id="2710754"/>
    <lineage>
        <taxon>Bacteria</taxon>
        <taxon>Bacillati</taxon>
        <taxon>Actinomycetota</taxon>
        <taxon>Actinomycetes</taxon>
        <taxon>Mycobacteriales</taxon>
        <taxon>Speluncibacteraceae</taxon>
        <taxon>Speluncibacter</taxon>
    </lineage>
</organism>
<gene>
    <name evidence="7" type="ORF">NVS88_17655</name>
</gene>
<evidence type="ECO:0000313" key="7">
    <source>
        <dbReference type="EMBL" id="MDG3016385.1"/>
    </source>
</evidence>